<evidence type="ECO:0000313" key="17">
    <source>
        <dbReference type="EMBL" id="QQG31538.1"/>
    </source>
</evidence>
<accession>A0A881SY28</accession>
<protein>
    <recommendedName>
        <fullName evidence="15">Entry-fusion complex protein OPG086</fullName>
    </recommendedName>
</protein>
<keyword evidence="3" id="KW-1169">Fusion of virus membrane with host cell membrane</keyword>
<proteinExistence type="inferred from homology"/>
<evidence type="ECO:0000256" key="8">
    <source>
        <dbReference type="ARBA" id="ARBA00022921"/>
    </source>
</evidence>
<evidence type="ECO:0000256" key="4">
    <source>
        <dbReference type="ARBA" id="ARBA00022595"/>
    </source>
</evidence>
<evidence type="ECO:0000256" key="1">
    <source>
        <dbReference type="ARBA" id="ARBA00004381"/>
    </source>
</evidence>
<comment type="function">
    <text evidence="13">Component of the entry fusion complex (EFC), which consists of 11 proteins. During cell infection, this complex mediates entry of the virion core into the host cytoplasm by a two-step mechanism consisting of lipid mixing of the viral and cellular membranes and subsequent pore formation.</text>
</comment>
<dbReference type="EMBL" id="MW036632">
    <property type="protein sequence ID" value="QQG31538.1"/>
    <property type="molecule type" value="Genomic_DNA"/>
</dbReference>
<evidence type="ECO:0000256" key="16">
    <source>
        <dbReference type="SAM" id="Phobius"/>
    </source>
</evidence>
<evidence type="ECO:0000256" key="11">
    <source>
        <dbReference type="ARBA" id="ARBA00023136"/>
    </source>
</evidence>
<evidence type="ECO:0000256" key="2">
    <source>
        <dbReference type="ARBA" id="ARBA00022506"/>
    </source>
</evidence>
<keyword evidence="4" id="KW-1162">Viral penetration into host cytoplasm</keyword>
<dbReference type="Pfam" id="PF06129">
    <property type="entry name" value="Chordopox_G3"/>
    <property type="match status" value="1"/>
</dbReference>
<organismHost>
    <name type="scientific">Sus scrofa</name>
    <name type="common">Pig</name>
    <dbReference type="NCBI Taxonomy" id="9823"/>
</organismHost>
<keyword evidence="6" id="KW-0946">Virion</keyword>
<sequence>MASSLLHLFFFIIFLIILYFINYYPTNKLQMSLKNLNTENIIIKQQNNNIPTFLDTIIFTKPESAIPTRVNMYYDSALGIVTILENNKKRIFRLDFEEDVRTLLPILLLSK</sequence>
<keyword evidence="12" id="KW-1160">Virus entry into host cell</keyword>
<evidence type="ECO:0000256" key="13">
    <source>
        <dbReference type="ARBA" id="ARBA00034668"/>
    </source>
</evidence>
<dbReference type="GO" id="GO:0019031">
    <property type="term" value="C:viral envelope"/>
    <property type="evidence" value="ECO:0007669"/>
    <property type="project" value="UniProtKB-KW"/>
</dbReference>
<evidence type="ECO:0000256" key="3">
    <source>
        <dbReference type="ARBA" id="ARBA00022521"/>
    </source>
</evidence>
<dbReference type="GO" id="GO:0046718">
    <property type="term" value="P:symbiont entry into host cell"/>
    <property type="evidence" value="ECO:0007669"/>
    <property type="project" value="UniProtKB-KW"/>
</dbReference>
<comment type="subcellular location">
    <subcellularLocation>
        <location evidence="1">Virion membrane</location>
        <topology evidence="1">Single-pass membrane protein</topology>
    </subcellularLocation>
</comment>
<dbReference type="GO" id="GO:0055036">
    <property type="term" value="C:virion membrane"/>
    <property type="evidence" value="ECO:0007669"/>
    <property type="project" value="UniProtKB-SubCell"/>
</dbReference>
<keyword evidence="5 16" id="KW-0812">Transmembrane</keyword>
<evidence type="ECO:0000256" key="6">
    <source>
        <dbReference type="ARBA" id="ARBA00022844"/>
    </source>
</evidence>
<keyword evidence="11 16" id="KW-0472">Membrane</keyword>
<evidence type="ECO:0000256" key="14">
    <source>
        <dbReference type="ARBA" id="ARBA00034771"/>
    </source>
</evidence>
<dbReference type="InterPro" id="IPR010367">
    <property type="entry name" value="Poxvirus_G3"/>
</dbReference>
<organism evidence="17">
    <name type="scientific">Swinepox virus</name>
    <name type="common">SWPV</name>
    <dbReference type="NCBI Taxonomy" id="10276"/>
    <lineage>
        <taxon>Viruses</taxon>
        <taxon>Varidnaviria</taxon>
        <taxon>Bamfordvirae</taxon>
        <taxon>Nucleocytoviricota</taxon>
        <taxon>Pokkesviricetes</taxon>
        <taxon>Chitovirales</taxon>
        <taxon>Poxviridae</taxon>
        <taxon>Chordopoxvirinae</taxon>
        <taxon>Suipoxvirus</taxon>
        <taxon>Suipoxvirus swinepox</taxon>
    </lineage>
</organism>
<keyword evidence="7" id="KW-0261">Viral envelope protein</keyword>
<keyword evidence="2" id="KW-1168">Fusion of virus membrane with host membrane</keyword>
<comment type="similarity">
    <text evidence="14">Belongs to the orthopoxvirus OPG086 family.</text>
</comment>
<feature type="transmembrane region" description="Helical" evidence="16">
    <location>
        <begin position="6"/>
        <end position="24"/>
    </location>
</feature>
<reference evidence="17" key="1">
    <citation type="journal article" date="2021" name="Arch. Virol.">
        <title>First complete genome characterization of swinepox virus directly from a clinical sample indicates divergence of a Eurasian-lineage virus.</title>
        <authorList>
            <person name="Aasdev A."/>
            <person name="Mishra A."/>
            <person name="Bora D.P."/>
            <person name="Kurkure N.V."/>
            <person name="Barman N.N."/>
            <person name="Raut A.A."/>
        </authorList>
    </citation>
    <scope>NUCLEOTIDE SEQUENCE</scope>
    <source>
        <strain evidence="17">SwPV/India-Assam/16</strain>
    </source>
</reference>
<dbReference type="GO" id="GO:0019064">
    <property type="term" value="P:fusion of virus membrane with host plasma membrane"/>
    <property type="evidence" value="ECO:0007669"/>
    <property type="project" value="UniProtKB-KW"/>
</dbReference>
<gene>
    <name evidence="17" type="primary">SwPV048</name>
</gene>
<evidence type="ECO:0000256" key="15">
    <source>
        <dbReference type="ARBA" id="ARBA00034891"/>
    </source>
</evidence>
<keyword evidence="9" id="KW-0735">Signal-anchor</keyword>
<evidence type="ECO:0000256" key="12">
    <source>
        <dbReference type="ARBA" id="ARBA00023296"/>
    </source>
</evidence>
<keyword evidence="10 16" id="KW-1133">Transmembrane helix</keyword>
<dbReference type="Proteomes" id="UP000671927">
    <property type="component" value="Segment"/>
</dbReference>
<evidence type="ECO:0000256" key="10">
    <source>
        <dbReference type="ARBA" id="ARBA00022989"/>
    </source>
</evidence>
<evidence type="ECO:0000256" key="5">
    <source>
        <dbReference type="ARBA" id="ARBA00022692"/>
    </source>
</evidence>
<name>A0A881SY28_SWPV</name>
<keyword evidence="8" id="KW-0426">Late protein</keyword>
<evidence type="ECO:0000256" key="9">
    <source>
        <dbReference type="ARBA" id="ARBA00022968"/>
    </source>
</evidence>
<evidence type="ECO:0000256" key="7">
    <source>
        <dbReference type="ARBA" id="ARBA00022879"/>
    </source>
</evidence>